<evidence type="ECO:0000313" key="2">
    <source>
        <dbReference type="EMBL" id="KAG8039331.1"/>
    </source>
</evidence>
<proteinExistence type="predicted"/>
<accession>A0A8J5WAE2</accession>
<evidence type="ECO:0000256" key="1">
    <source>
        <dbReference type="SAM" id="MobiDB-lite"/>
    </source>
</evidence>
<dbReference type="AlphaFoldDB" id="A0A8J5WAE2"/>
<feature type="compositionally biased region" description="Basic and acidic residues" evidence="1">
    <location>
        <begin position="82"/>
        <end position="99"/>
    </location>
</feature>
<gene>
    <name evidence="3" type="ORF">GUJ93_ZPchr0010g7912</name>
    <name evidence="2" type="ORF">GUJ93_ZPchr0039g14224</name>
</gene>
<evidence type="ECO:0000313" key="3">
    <source>
        <dbReference type="EMBL" id="KAG8085971.1"/>
    </source>
</evidence>
<name>A0A8J5WAE2_ZIZPA</name>
<protein>
    <submittedName>
        <fullName evidence="3">Uncharacterized protein</fullName>
    </submittedName>
</protein>
<dbReference type="Proteomes" id="UP000729402">
    <property type="component" value="Unassembled WGS sequence"/>
</dbReference>
<reference evidence="3" key="1">
    <citation type="journal article" date="2021" name="bioRxiv">
        <title>Whole Genome Assembly and Annotation of Northern Wild Rice, Zizania palustris L., Supports a Whole Genome Duplication in the Zizania Genus.</title>
        <authorList>
            <person name="Haas M."/>
            <person name="Kono T."/>
            <person name="Macchietto M."/>
            <person name="Millas R."/>
            <person name="McGilp L."/>
            <person name="Shao M."/>
            <person name="Duquette J."/>
            <person name="Hirsch C.N."/>
            <person name="Kimball J."/>
        </authorList>
    </citation>
    <scope>NUCLEOTIDE SEQUENCE</scope>
    <source>
        <tissue evidence="3">Fresh leaf tissue</tissue>
    </source>
</reference>
<feature type="compositionally biased region" description="Basic and acidic residues" evidence="1">
    <location>
        <begin position="40"/>
        <end position="50"/>
    </location>
</feature>
<comment type="caution">
    <text evidence="3">The sequence shown here is derived from an EMBL/GenBank/DDBJ whole genome shotgun (WGS) entry which is preliminary data.</text>
</comment>
<sequence length="99" mass="10309">MTRGSSQGSTLLSSPSLACCGVWSCGSREMLRRSRNRGRGQSEVENERSTSDQPTMTRGLCAHTAVAQEDGSACEGGGGTREVGDERKGGGGQGRDDLS</sequence>
<organism evidence="3 4">
    <name type="scientific">Zizania palustris</name>
    <name type="common">Northern wild rice</name>
    <dbReference type="NCBI Taxonomy" id="103762"/>
    <lineage>
        <taxon>Eukaryota</taxon>
        <taxon>Viridiplantae</taxon>
        <taxon>Streptophyta</taxon>
        <taxon>Embryophyta</taxon>
        <taxon>Tracheophyta</taxon>
        <taxon>Spermatophyta</taxon>
        <taxon>Magnoliopsida</taxon>
        <taxon>Liliopsida</taxon>
        <taxon>Poales</taxon>
        <taxon>Poaceae</taxon>
        <taxon>BOP clade</taxon>
        <taxon>Oryzoideae</taxon>
        <taxon>Oryzeae</taxon>
        <taxon>Zizaniinae</taxon>
        <taxon>Zizania</taxon>
    </lineage>
</organism>
<keyword evidence="4" id="KW-1185">Reference proteome</keyword>
<reference evidence="3" key="2">
    <citation type="submission" date="2021-02" db="EMBL/GenBank/DDBJ databases">
        <authorList>
            <person name="Kimball J.A."/>
            <person name="Haas M.W."/>
            <person name="Macchietto M."/>
            <person name="Kono T."/>
            <person name="Duquette J."/>
            <person name="Shao M."/>
        </authorList>
    </citation>
    <scope>NUCLEOTIDE SEQUENCE</scope>
    <source>
        <tissue evidence="3">Fresh leaf tissue</tissue>
    </source>
</reference>
<dbReference type="EMBL" id="JAAALK010000082">
    <property type="protein sequence ID" value="KAG8085971.1"/>
    <property type="molecule type" value="Genomic_DNA"/>
</dbReference>
<evidence type="ECO:0000313" key="4">
    <source>
        <dbReference type="Proteomes" id="UP000729402"/>
    </source>
</evidence>
<feature type="region of interest" description="Disordered" evidence="1">
    <location>
        <begin position="32"/>
        <end position="99"/>
    </location>
</feature>
<dbReference type="EMBL" id="JAAALK010001907">
    <property type="protein sequence ID" value="KAG8039331.1"/>
    <property type="molecule type" value="Genomic_DNA"/>
</dbReference>